<keyword evidence="2" id="KW-1133">Transmembrane helix</keyword>
<feature type="transmembrane region" description="Helical" evidence="2">
    <location>
        <begin position="289"/>
        <end position="312"/>
    </location>
</feature>
<evidence type="ECO:0000256" key="2">
    <source>
        <dbReference type="SAM" id="Phobius"/>
    </source>
</evidence>
<feature type="compositionally biased region" description="Low complexity" evidence="1">
    <location>
        <begin position="257"/>
        <end position="266"/>
    </location>
</feature>
<reference evidence="3" key="1">
    <citation type="submission" date="2023-03" db="EMBL/GenBank/DDBJ databases">
        <title>Massive genome expansion in bonnet fungi (Mycena s.s.) driven by repeated elements and novel gene families across ecological guilds.</title>
        <authorList>
            <consortium name="Lawrence Berkeley National Laboratory"/>
            <person name="Harder C.B."/>
            <person name="Miyauchi S."/>
            <person name="Viragh M."/>
            <person name="Kuo A."/>
            <person name="Thoen E."/>
            <person name="Andreopoulos B."/>
            <person name="Lu D."/>
            <person name="Skrede I."/>
            <person name="Drula E."/>
            <person name="Henrissat B."/>
            <person name="Morin E."/>
            <person name="Kohler A."/>
            <person name="Barry K."/>
            <person name="LaButti K."/>
            <person name="Morin E."/>
            <person name="Salamov A."/>
            <person name="Lipzen A."/>
            <person name="Mereny Z."/>
            <person name="Hegedus B."/>
            <person name="Baldrian P."/>
            <person name="Stursova M."/>
            <person name="Weitz H."/>
            <person name="Taylor A."/>
            <person name="Grigoriev I.V."/>
            <person name="Nagy L.G."/>
            <person name="Martin F."/>
            <person name="Kauserud H."/>
        </authorList>
    </citation>
    <scope>NUCLEOTIDE SEQUENCE</scope>
    <source>
        <strain evidence="3">CBHHK002</strain>
    </source>
</reference>
<keyword evidence="4" id="KW-1185">Reference proteome</keyword>
<evidence type="ECO:0008006" key="5">
    <source>
        <dbReference type="Google" id="ProtNLM"/>
    </source>
</evidence>
<proteinExistence type="predicted"/>
<sequence length="486" mass="52343">MSVLIDDSDPLVQYNSPGGWTNHGKPLEFNATTHTSETRGDTVTVVFEGTSIGVYGTLAPSTAQLRLNISIDGADLGSYNWPVVTSPTLHQLLWTSPVFEEASHKLVITLDPDPSSSNRAFFLDYFVYNTTSTAGKTLLIDDNHPGVTYSPGGWTFGTSDDSLQSTQHISTDPGAWAIVSFDGIGISVLASPNQSDDDFKASVVIDESPPAIVSLSPNRNLFDSSVLPPGPHTMNITVLSEDSVALDYFLVKTGSSVGSSPGPDGSAQPSAGVPSAGVKEQGSKTHNTAAIVGGAAVGCLVSLALILAFIFLRRRRAHVPRDNTQTASVMPRWAGHNDQSLTVPRSFRPELRDGATAHPHNIQTASVVPRWMGRNDQSPTIPHPFRPELHDGAAARPHNIQTTSVIPRWLGRNDQSPTTPRPFRPELHDGAAARPHNIQTTSVIPRWLGRNDQSPTTPRPFRPEFHDGATAYPPPYTLKYLPDVGQ</sequence>
<feature type="region of interest" description="Disordered" evidence="1">
    <location>
        <begin position="410"/>
        <end position="486"/>
    </location>
</feature>
<dbReference type="Gene3D" id="2.60.120.260">
    <property type="entry name" value="Galactose-binding domain-like"/>
    <property type="match status" value="2"/>
</dbReference>
<dbReference type="Proteomes" id="UP001218218">
    <property type="component" value="Unassembled WGS sequence"/>
</dbReference>
<dbReference type="EMBL" id="JARIHO010000003">
    <property type="protein sequence ID" value="KAJ7364573.1"/>
    <property type="molecule type" value="Genomic_DNA"/>
</dbReference>
<keyword evidence="2" id="KW-0472">Membrane</keyword>
<evidence type="ECO:0000313" key="4">
    <source>
        <dbReference type="Proteomes" id="UP001218218"/>
    </source>
</evidence>
<evidence type="ECO:0000313" key="3">
    <source>
        <dbReference type="EMBL" id="KAJ7364573.1"/>
    </source>
</evidence>
<name>A0AAD7APX9_9AGAR</name>
<accession>A0AAD7APX9</accession>
<feature type="region of interest" description="Disordered" evidence="1">
    <location>
        <begin position="257"/>
        <end position="281"/>
    </location>
</feature>
<keyword evidence="2" id="KW-0812">Transmembrane</keyword>
<dbReference type="CDD" id="cd12087">
    <property type="entry name" value="TM_EGFR-like"/>
    <property type="match status" value="1"/>
</dbReference>
<protein>
    <recommendedName>
        <fullName evidence="5">Transmembrane protein</fullName>
    </recommendedName>
</protein>
<gene>
    <name evidence="3" type="ORF">DFH08DRAFT_839561</name>
</gene>
<dbReference type="AlphaFoldDB" id="A0AAD7APX9"/>
<evidence type="ECO:0000256" key="1">
    <source>
        <dbReference type="SAM" id="MobiDB-lite"/>
    </source>
</evidence>
<organism evidence="3 4">
    <name type="scientific">Mycena albidolilacea</name>
    <dbReference type="NCBI Taxonomy" id="1033008"/>
    <lineage>
        <taxon>Eukaryota</taxon>
        <taxon>Fungi</taxon>
        <taxon>Dikarya</taxon>
        <taxon>Basidiomycota</taxon>
        <taxon>Agaricomycotina</taxon>
        <taxon>Agaricomycetes</taxon>
        <taxon>Agaricomycetidae</taxon>
        <taxon>Agaricales</taxon>
        <taxon>Marasmiineae</taxon>
        <taxon>Mycenaceae</taxon>
        <taxon>Mycena</taxon>
    </lineage>
</organism>
<comment type="caution">
    <text evidence="3">The sequence shown here is derived from an EMBL/GenBank/DDBJ whole genome shotgun (WGS) entry which is preliminary data.</text>
</comment>